<reference evidence="5 6" key="1">
    <citation type="journal article" date="2019" name="Nat. Microbiol.">
        <title>Mediterranean grassland soil C-N compound turnover is dependent on rainfall and depth, and is mediated by genomically divergent microorganisms.</title>
        <authorList>
            <person name="Diamond S."/>
            <person name="Andeer P.F."/>
            <person name="Li Z."/>
            <person name="Crits-Christoph A."/>
            <person name="Burstein D."/>
            <person name="Anantharaman K."/>
            <person name="Lane K.R."/>
            <person name="Thomas B.C."/>
            <person name="Pan C."/>
            <person name="Northen T.R."/>
            <person name="Banfield J.F."/>
        </authorList>
    </citation>
    <scope>NUCLEOTIDE SEQUENCE [LARGE SCALE GENOMIC DNA]</scope>
    <source>
        <strain evidence="5">NP_8</strain>
    </source>
</reference>
<protein>
    <submittedName>
        <fullName evidence="5">Uncharacterized protein</fullName>
    </submittedName>
</protein>
<feature type="domain" description="RCC1-like" evidence="4">
    <location>
        <begin position="22"/>
        <end position="308"/>
    </location>
</feature>
<dbReference type="AlphaFoldDB" id="A0A537IRS8"/>
<dbReference type="PROSITE" id="PS50012">
    <property type="entry name" value="RCC1_3"/>
    <property type="match status" value="6"/>
</dbReference>
<dbReference type="Pfam" id="PF13540">
    <property type="entry name" value="RCC1_2"/>
    <property type="match status" value="2"/>
</dbReference>
<dbReference type="Proteomes" id="UP000318834">
    <property type="component" value="Unassembled WGS sequence"/>
</dbReference>
<evidence type="ECO:0000313" key="5">
    <source>
        <dbReference type="EMBL" id="TMI73985.1"/>
    </source>
</evidence>
<dbReference type="EMBL" id="VBAP01000060">
    <property type="protein sequence ID" value="TMI73985.1"/>
    <property type="molecule type" value="Genomic_DNA"/>
</dbReference>
<dbReference type="InterPro" id="IPR000408">
    <property type="entry name" value="Reg_chr_condens"/>
</dbReference>
<dbReference type="GO" id="GO:0005085">
    <property type="term" value="F:guanyl-nucleotide exchange factor activity"/>
    <property type="evidence" value="ECO:0007669"/>
    <property type="project" value="TreeGrafter"/>
</dbReference>
<evidence type="ECO:0000313" key="6">
    <source>
        <dbReference type="Proteomes" id="UP000318834"/>
    </source>
</evidence>
<evidence type="ECO:0000256" key="2">
    <source>
        <dbReference type="ARBA" id="ARBA00022737"/>
    </source>
</evidence>
<dbReference type="InterPro" id="IPR009091">
    <property type="entry name" value="RCC1/BLIP-II"/>
</dbReference>
<dbReference type="PRINTS" id="PR00633">
    <property type="entry name" value="RCCNDNSATION"/>
</dbReference>
<dbReference type="PANTHER" id="PTHR45982:SF1">
    <property type="entry name" value="REGULATOR OF CHROMOSOME CONDENSATION"/>
    <property type="match status" value="1"/>
</dbReference>
<organism evidence="5 6">
    <name type="scientific">Candidatus Segetimicrobium genomatis</name>
    <dbReference type="NCBI Taxonomy" id="2569760"/>
    <lineage>
        <taxon>Bacteria</taxon>
        <taxon>Bacillati</taxon>
        <taxon>Candidatus Sysuimicrobiota</taxon>
        <taxon>Candidatus Sysuimicrobiia</taxon>
        <taxon>Candidatus Sysuimicrobiales</taxon>
        <taxon>Candidatus Segetimicrobiaceae</taxon>
        <taxon>Candidatus Segetimicrobium</taxon>
    </lineage>
</organism>
<dbReference type="Gene3D" id="2.130.10.30">
    <property type="entry name" value="Regulator of chromosome condensation 1/beta-lactamase-inhibitor protein II"/>
    <property type="match status" value="2"/>
</dbReference>
<name>A0A537IRS8_9BACT</name>
<dbReference type="Pfam" id="PF02368">
    <property type="entry name" value="Big_2"/>
    <property type="match status" value="1"/>
</dbReference>
<dbReference type="PANTHER" id="PTHR45982">
    <property type="entry name" value="REGULATOR OF CHROMOSOME CONDENSATION"/>
    <property type="match status" value="1"/>
</dbReference>
<dbReference type="GO" id="GO:0005737">
    <property type="term" value="C:cytoplasm"/>
    <property type="evidence" value="ECO:0007669"/>
    <property type="project" value="TreeGrafter"/>
</dbReference>
<evidence type="ECO:0000256" key="1">
    <source>
        <dbReference type="ARBA" id="ARBA00022658"/>
    </source>
</evidence>
<keyword evidence="2" id="KW-0677">Repeat</keyword>
<feature type="domain" description="BIG2" evidence="3">
    <location>
        <begin position="399"/>
        <end position="457"/>
    </location>
</feature>
<evidence type="ECO:0000259" key="4">
    <source>
        <dbReference type="Pfam" id="PF25390"/>
    </source>
</evidence>
<proteinExistence type="predicted"/>
<accession>A0A537IRS8</accession>
<dbReference type="SUPFAM" id="SSF50985">
    <property type="entry name" value="RCC1/BLIP-II"/>
    <property type="match status" value="2"/>
</dbReference>
<sequence>MKTCLRLLLLGVIVFGWPVGGVNAAGSLVVTPDTPTITVGQTQQFSASGVSPAIAVSGGGFHTCALLADGTVHCWGRNDYGQLGNGTSVSSPTALAVPGIATAIAVSAGGYHTCALLADGRILCWGADDFGQLGNGTRTHSSTVPVEVAGITTATAVSAGAFHTCAVLADGSVRCWGWNDLGQLGNGTVLASATPTQVTGIYTASTVSAGGYHTCAVLADGSMRCWGRNDNGQLGNGTFTPSAVAAGMGAGGAVPVPTVVVGISTAVAASSGFMHTCAVLSEATVRCWGWNAYGQFGNGTAAGSAIPTEPVGLDPTSAVSASEWHTCALLSGGALRCWGSNDYGQLGNGSTTPAFTPVAVSGVTAATSITTGNIHTCALLSDGAVQCWGSNDYGQLGDGTTTQSSVPVTVIGSRVTWASSDPGVATIDTTGLATGAAPGSSTITASSWDRCGSTTLTVASL</sequence>
<dbReference type="Pfam" id="PF25390">
    <property type="entry name" value="WD40_RLD"/>
    <property type="match status" value="1"/>
</dbReference>
<dbReference type="InterPro" id="IPR051553">
    <property type="entry name" value="Ran_GTPase-activating"/>
</dbReference>
<evidence type="ECO:0000259" key="3">
    <source>
        <dbReference type="Pfam" id="PF02368"/>
    </source>
</evidence>
<dbReference type="InterPro" id="IPR003343">
    <property type="entry name" value="Big_2"/>
</dbReference>
<dbReference type="InterPro" id="IPR058923">
    <property type="entry name" value="RCC1-like_dom"/>
</dbReference>
<keyword evidence="1" id="KW-0344">Guanine-nucleotide releasing factor</keyword>
<comment type="caution">
    <text evidence="5">The sequence shown here is derived from an EMBL/GenBank/DDBJ whole genome shotgun (WGS) entry which is preliminary data.</text>
</comment>
<gene>
    <name evidence="5" type="ORF">E6H05_08450</name>
</gene>